<evidence type="ECO:0000313" key="3">
    <source>
        <dbReference type="EMBL" id="KAI6650775.1"/>
    </source>
</evidence>
<feature type="compositionally biased region" description="Polar residues" evidence="1">
    <location>
        <begin position="47"/>
        <end position="61"/>
    </location>
</feature>
<feature type="region of interest" description="Disordered" evidence="1">
    <location>
        <begin position="47"/>
        <end position="68"/>
    </location>
</feature>
<evidence type="ECO:0000259" key="2">
    <source>
        <dbReference type="PROSITE" id="PS50010"/>
    </source>
</evidence>
<name>A0AAV7JPD7_9METZ</name>
<sequence>MADTGVRDLFLDGSMFRITSKWLKKRCILVYNNAIGEKDTIFTDQVNESPNFPSPYSTPKQSKNRSPDRVMQSIVAIDTQLEAEERVLIGLESQLEIPLDPVVRDLKDTSANYCRYLDEALTLLDKFDEEHPIYGVLEYGLSQIRSHVQCWDLPSIRIKPMQRILKYPLLGDLVKYTEDDHSDKKHLICASKLMGEVANQINEVERRKDLGPQKQAWNMNWHSVIKKTRRVNQIILKSVGINTSVSLLFPVLLVELLLSLQTVDEVFQPEERRLKELEKTLKSVVKSITTLVTYMQVYIRLKYL</sequence>
<evidence type="ECO:0000313" key="4">
    <source>
        <dbReference type="Proteomes" id="UP001165289"/>
    </source>
</evidence>
<dbReference type="AlphaFoldDB" id="A0AAV7JPD7"/>
<dbReference type="Pfam" id="PF00621">
    <property type="entry name" value="RhoGEF"/>
    <property type="match status" value="1"/>
</dbReference>
<protein>
    <recommendedName>
        <fullName evidence="2">DH domain-containing protein</fullName>
    </recommendedName>
</protein>
<evidence type="ECO:0000256" key="1">
    <source>
        <dbReference type="SAM" id="MobiDB-lite"/>
    </source>
</evidence>
<dbReference type="InterPro" id="IPR051492">
    <property type="entry name" value="Dynamin-Rho_GEF"/>
</dbReference>
<feature type="domain" description="DH" evidence="2">
    <location>
        <begin position="113"/>
        <end position="204"/>
    </location>
</feature>
<accession>A0AAV7JPD7</accession>
<dbReference type="Gene3D" id="1.20.900.10">
    <property type="entry name" value="Dbl homology (DH) domain"/>
    <property type="match status" value="1"/>
</dbReference>
<dbReference type="SUPFAM" id="SSF48065">
    <property type="entry name" value="DBL homology domain (DH-domain)"/>
    <property type="match status" value="1"/>
</dbReference>
<dbReference type="InterPro" id="IPR035899">
    <property type="entry name" value="DBL_dom_sf"/>
</dbReference>
<proteinExistence type="predicted"/>
<organism evidence="3 4">
    <name type="scientific">Oopsacas minuta</name>
    <dbReference type="NCBI Taxonomy" id="111878"/>
    <lineage>
        <taxon>Eukaryota</taxon>
        <taxon>Metazoa</taxon>
        <taxon>Porifera</taxon>
        <taxon>Hexactinellida</taxon>
        <taxon>Hexasterophora</taxon>
        <taxon>Lyssacinosida</taxon>
        <taxon>Leucopsacidae</taxon>
        <taxon>Oopsacas</taxon>
    </lineage>
</organism>
<dbReference type="GO" id="GO:0005085">
    <property type="term" value="F:guanyl-nucleotide exchange factor activity"/>
    <property type="evidence" value="ECO:0007669"/>
    <property type="project" value="InterPro"/>
</dbReference>
<dbReference type="InterPro" id="IPR000219">
    <property type="entry name" value="DH_dom"/>
</dbReference>
<dbReference type="PANTHER" id="PTHR22834:SF20">
    <property type="entry name" value="SH3 DOMAIN-CONTAINING PROTEIN"/>
    <property type="match status" value="1"/>
</dbReference>
<dbReference type="GO" id="GO:0005737">
    <property type="term" value="C:cytoplasm"/>
    <property type="evidence" value="ECO:0007669"/>
    <property type="project" value="TreeGrafter"/>
</dbReference>
<reference evidence="3 4" key="1">
    <citation type="journal article" date="2023" name="BMC Biol.">
        <title>The compact genome of the sponge Oopsacas minuta (Hexactinellida) is lacking key metazoan core genes.</title>
        <authorList>
            <person name="Santini S."/>
            <person name="Schenkelaars Q."/>
            <person name="Jourda C."/>
            <person name="Duchesne M."/>
            <person name="Belahbib H."/>
            <person name="Rocher C."/>
            <person name="Selva M."/>
            <person name="Riesgo A."/>
            <person name="Vervoort M."/>
            <person name="Leys S.P."/>
            <person name="Kodjabachian L."/>
            <person name="Le Bivic A."/>
            <person name="Borchiellini C."/>
            <person name="Claverie J.M."/>
            <person name="Renard E."/>
        </authorList>
    </citation>
    <scope>NUCLEOTIDE SEQUENCE [LARGE SCALE GENOMIC DNA]</scope>
    <source>
        <strain evidence="3">SPO-2</strain>
    </source>
</reference>
<dbReference type="PANTHER" id="PTHR22834">
    <property type="entry name" value="NUCLEAR FUSION PROTEIN FUS2"/>
    <property type="match status" value="1"/>
</dbReference>
<gene>
    <name evidence="3" type="ORF">LOD99_7826</name>
</gene>
<keyword evidence="4" id="KW-1185">Reference proteome</keyword>
<comment type="caution">
    <text evidence="3">The sequence shown here is derived from an EMBL/GenBank/DDBJ whole genome shotgun (WGS) entry which is preliminary data.</text>
</comment>
<dbReference type="EMBL" id="JAKMXF010000310">
    <property type="protein sequence ID" value="KAI6650775.1"/>
    <property type="molecule type" value="Genomic_DNA"/>
</dbReference>
<dbReference type="PROSITE" id="PS50010">
    <property type="entry name" value="DH_2"/>
    <property type="match status" value="1"/>
</dbReference>
<dbReference type="Proteomes" id="UP001165289">
    <property type="component" value="Unassembled WGS sequence"/>
</dbReference>